<feature type="transmembrane region" description="Helical" evidence="14">
    <location>
        <begin position="28"/>
        <end position="53"/>
    </location>
</feature>
<comment type="subcellular location">
    <subcellularLocation>
        <location evidence="1">Mitochondrion inner membrane</location>
        <topology evidence="1">Multi-pass membrane protein</topology>
    </subcellularLocation>
</comment>
<dbReference type="EMBL" id="MF436978">
    <property type="protein sequence ID" value="ATQ37494.1"/>
    <property type="molecule type" value="mRNA"/>
</dbReference>
<comment type="similarity">
    <text evidence="14">Belongs to the cytochrome b family.</text>
</comment>
<organism evidence="17">
    <name type="scientific">Rhynchopus euleeides</name>
    <dbReference type="NCBI Taxonomy" id="630703"/>
    <lineage>
        <taxon>Eukaryota</taxon>
        <taxon>Discoba</taxon>
        <taxon>Euglenozoa</taxon>
        <taxon>Diplonemea</taxon>
        <taxon>Diplonemidae</taxon>
        <taxon>Rhynchopus</taxon>
    </lineage>
</organism>
<keyword evidence="11 14" id="KW-0408">Iron</keyword>
<keyword evidence="9 14" id="KW-0249">Electron transport</keyword>
<proteinExistence type="evidence at transcript level"/>
<keyword evidence="4 14" id="KW-0349">Heme</keyword>
<reference evidence="17" key="1">
    <citation type="journal article" date="2017" name="Sci. Rep.">
        <title>Keeping it complicated: Mitochondrial genome plasticity across diplonemids.</title>
        <authorList>
            <person name="Valach M."/>
            <person name="Moreira S."/>
            <person name="Hoffmann S."/>
            <person name="Stadler P.F."/>
            <person name="Burger G."/>
        </authorList>
    </citation>
    <scope>NUCLEOTIDE SEQUENCE</scope>
</reference>
<evidence type="ECO:0000256" key="6">
    <source>
        <dbReference type="ARBA" id="ARBA00022692"/>
    </source>
</evidence>
<dbReference type="InterPro" id="IPR005798">
    <property type="entry name" value="Cyt_b/b6_C"/>
</dbReference>
<feature type="transmembrane region" description="Helical" evidence="14">
    <location>
        <begin position="107"/>
        <end position="133"/>
    </location>
</feature>
<feature type="domain" description="Cytochrome b/b6 C-terminal region profile" evidence="16">
    <location>
        <begin position="212"/>
        <end position="364"/>
    </location>
</feature>
<dbReference type="InterPro" id="IPR005797">
    <property type="entry name" value="Cyt_b/b6_N"/>
</dbReference>
<sequence length="364" mass="40435">MYMCYSRDMSLQLLHTVCMYSTTSSITIAYNAGALAGVCYAVQVLSGILMAFTYVSAEEYAYLVLDYANRDGTYVWCIRTTHSNTASVVFMAMYLHVLRAWLYEVSAVVASLLYSIGVIVWLLMMGTAFLGYVLPWGLMSFWALTVITNLLTVIPLVGDDVLVHCWGGYYISSNTLQRVLALHYLLPFVVLVLVLGHLLVLHVQGSGTPSLVPGTHTDGEPFIMYYYKDLWVLGISVLMVILIVLCYPDTLHHPDNYCYVDRYTTPQHIVPEWYFLPFYSMLRACSSKGIGVLILVASVLVYLLLLSVCTEIHTSAGIHAVVDGTAHVVILVVLGMLGQCSPSYPYVECSGYLTTICLAVHVLF</sequence>
<dbReference type="GO" id="GO:0006122">
    <property type="term" value="P:mitochondrial electron transport, ubiquinol to cytochrome c"/>
    <property type="evidence" value="ECO:0007669"/>
    <property type="project" value="TreeGrafter"/>
</dbReference>
<evidence type="ECO:0000256" key="12">
    <source>
        <dbReference type="ARBA" id="ARBA00023128"/>
    </source>
</evidence>
<evidence type="ECO:0000256" key="1">
    <source>
        <dbReference type="ARBA" id="ARBA00004448"/>
    </source>
</evidence>
<dbReference type="SUPFAM" id="SSF81342">
    <property type="entry name" value="Transmembrane di-heme cytochromes"/>
    <property type="match status" value="1"/>
</dbReference>
<dbReference type="InterPro" id="IPR036150">
    <property type="entry name" value="Cyt_b/b6_C_sf"/>
</dbReference>
<evidence type="ECO:0000256" key="8">
    <source>
        <dbReference type="ARBA" id="ARBA00022792"/>
    </source>
</evidence>
<keyword evidence="12 14" id="KW-0496">Mitochondrion</keyword>
<comment type="cofactor">
    <cofactor evidence="14">
        <name>heme b</name>
        <dbReference type="ChEBI" id="CHEBI:60344"/>
    </cofactor>
    <text evidence="14">Binds 2 heme groups non-covalently.</text>
</comment>
<evidence type="ECO:0000256" key="14">
    <source>
        <dbReference type="RuleBase" id="RU362117"/>
    </source>
</evidence>
<evidence type="ECO:0000256" key="5">
    <source>
        <dbReference type="ARBA" id="ARBA00022660"/>
    </source>
</evidence>
<comment type="function">
    <text evidence="14">Component of the ubiquinol-cytochrome c reductase complex (complex III or cytochrome b-c1 complex) that is part of the mitochondrial respiratory chain. The b-c1 complex mediates electron transfer from ubiquinol to cytochrome c. Contributes to the generation of a proton gradient across the mitochondrial membrane that is then used for ATP synthesis.</text>
</comment>
<keyword evidence="8" id="KW-0999">Mitochondrion inner membrane</keyword>
<dbReference type="GO" id="GO:0016491">
    <property type="term" value="F:oxidoreductase activity"/>
    <property type="evidence" value="ECO:0007669"/>
    <property type="project" value="UniProtKB-UniRule"/>
</dbReference>
<evidence type="ECO:0000313" key="17">
    <source>
        <dbReference type="EMBL" id="ATQ37494.1"/>
    </source>
</evidence>
<gene>
    <name evidence="17" type="primary">cob</name>
</gene>
<dbReference type="Pfam" id="PF00032">
    <property type="entry name" value="Cytochrom_B_C"/>
    <property type="match status" value="1"/>
</dbReference>
<evidence type="ECO:0000256" key="13">
    <source>
        <dbReference type="ARBA" id="ARBA00023136"/>
    </source>
</evidence>
<accession>A0A2D2AJX3</accession>
<feature type="transmembrane region" description="Helical" evidence="14">
    <location>
        <begin position="290"/>
        <end position="310"/>
    </location>
</feature>
<dbReference type="SUPFAM" id="SSF81648">
    <property type="entry name" value="a domain/subunit of cytochrome bc1 complex (Ubiquinol-cytochrome c reductase)"/>
    <property type="match status" value="1"/>
</dbReference>
<dbReference type="PANTHER" id="PTHR19271">
    <property type="entry name" value="CYTOCHROME B"/>
    <property type="match status" value="1"/>
</dbReference>
<dbReference type="GO" id="GO:0008121">
    <property type="term" value="F:quinol-cytochrome-c reductase activity"/>
    <property type="evidence" value="ECO:0007669"/>
    <property type="project" value="TreeGrafter"/>
</dbReference>
<name>A0A2D2AJX3_9EUGL</name>
<keyword evidence="3 14" id="KW-0813">Transport</keyword>
<dbReference type="Pfam" id="PF00033">
    <property type="entry name" value="Cytochrome_B"/>
    <property type="match status" value="1"/>
</dbReference>
<dbReference type="GO" id="GO:0005743">
    <property type="term" value="C:mitochondrial inner membrane"/>
    <property type="evidence" value="ECO:0007669"/>
    <property type="project" value="UniProtKB-SubCell"/>
</dbReference>
<feature type="domain" description="Cytochrome b/b6 N-terminal region profile" evidence="15">
    <location>
        <begin position="1"/>
        <end position="210"/>
    </location>
</feature>
<dbReference type="AlphaFoldDB" id="A0A2D2AJX3"/>
<evidence type="ECO:0000256" key="4">
    <source>
        <dbReference type="ARBA" id="ARBA00022617"/>
    </source>
</evidence>
<feature type="transmembrane region" description="Helical" evidence="14">
    <location>
        <begin position="316"/>
        <end position="337"/>
    </location>
</feature>
<dbReference type="InterPro" id="IPR016174">
    <property type="entry name" value="Di-haem_cyt_TM"/>
</dbReference>
<feature type="transmembrane region" description="Helical" evidence="14">
    <location>
        <begin position="230"/>
        <end position="247"/>
    </location>
</feature>
<evidence type="ECO:0000256" key="7">
    <source>
        <dbReference type="ARBA" id="ARBA00022723"/>
    </source>
</evidence>
<dbReference type="InterPro" id="IPR027387">
    <property type="entry name" value="Cytb/b6-like_sf"/>
</dbReference>
<keyword evidence="10 14" id="KW-1133">Transmembrane helix</keyword>
<evidence type="ECO:0000259" key="16">
    <source>
        <dbReference type="PROSITE" id="PS51003"/>
    </source>
</evidence>
<dbReference type="Gene3D" id="1.20.810.10">
    <property type="entry name" value="Cytochrome Bc1 Complex, Chain C"/>
    <property type="match status" value="1"/>
</dbReference>
<feature type="transmembrane region" description="Helical" evidence="14">
    <location>
        <begin position="179"/>
        <end position="200"/>
    </location>
</feature>
<dbReference type="PROSITE" id="PS51002">
    <property type="entry name" value="CYTB_NTER"/>
    <property type="match status" value="1"/>
</dbReference>
<evidence type="ECO:0000256" key="10">
    <source>
        <dbReference type="ARBA" id="ARBA00022989"/>
    </source>
</evidence>
<geneLocation type="mitochondrion" evidence="17"/>
<keyword evidence="17" id="KW-0560">Oxidoreductase</keyword>
<evidence type="ECO:0000256" key="2">
    <source>
        <dbReference type="ARBA" id="ARBA00013531"/>
    </source>
</evidence>
<dbReference type="PANTHER" id="PTHR19271:SF16">
    <property type="entry name" value="CYTOCHROME B"/>
    <property type="match status" value="1"/>
</dbReference>
<evidence type="ECO:0000256" key="3">
    <source>
        <dbReference type="ARBA" id="ARBA00022448"/>
    </source>
</evidence>
<feature type="transmembrane region" description="Helical" evidence="14">
    <location>
        <begin position="139"/>
        <end position="158"/>
    </location>
</feature>
<evidence type="ECO:0000259" key="15">
    <source>
        <dbReference type="PROSITE" id="PS51002"/>
    </source>
</evidence>
<dbReference type="GO" id="GO:0046872">
    <property type="term" value="F:metal ion binding"/>
    <property type="evidence" value="ECO:0007669"/>
    <property type="project" value="UniProtKB-UniRule"/>
</dbReference>
<keyword evidence="5 14" id="KW-0679">Respiratory chain</keyword>
<keyword evidence="13 14" id="KW-0472">Membrane</keyword>
<evidence type="ECO:0000256" key="11">
    <source>
        <dbReference type="ARBA" id="ARBA00023004"/>
    </source>
</evidence>
<dbReference type="PROSITE" id="PS51003">
    <property type="entry name" value="CYTB_CTER"/>
    <property type="match status" value="1"/>
</dbReference>
<keyword evidence="7 14" id="KW-0479">Metal-binding</keyword>
<evidence type="ECO:0000256" key="9">
    <source>
        <dbReference type="ARBA" id="ARBA00022982"/>
    </source>
</evidence>
<keyword evidence="6 14" id="KW-0812">Transmembrane</keyword>
<protein>
    <recommendedName>
        <fullName evidence="2 14">Cytochrome b</fullName>
    </recommendedName>
</protein>